<name>A0A9W9DS21_9AGAR</name>
<evidence type="ECO:0000256" key="1">
    <source>
        <dbReference type="SAM" id="MobiDB-lite"/>
    </source>
</evidence>
<organism evidence="2 3">
    <name type="scientific">Lentinula aciculospora</name>
    <dbReference type="NCBI Taxonomy" id="153920"/>
    <lineage>
        <taxon>Eukaryota</taxon>
        <taxon>Fungi</taxon>
        <taxon>Dikarya</taxon>
        <taxon>Basidiomycota</taxon>
        <taxon>Agaricomycotina</taxon>
        <taxon>Agaricomycetes</taxon>
        <taxon>Agaricomycetidae</taxon>
        <taxon>Agaricales</taxon>
        <taxon>Marasmiineae</taxon>
        <taxon>Omphalotaceae</taxon>
        <taxon>Lentinula</taxon>
    </lineage>
</organism>
<dbReference type="OrthoDB" id="2646043at2759"/>
<evidence type="ECO:0008006" key="4">
    <source>
        <dbReference type="Google" id="ProtNLM"/>
    </source>
</evidence>
<dbReference type="Proteomes" id="UP001150266">
    <property type="component" value="Unassembled WGS sequence"/>
</dbReference>
<protein>
    <recommendedName>
        <fullName evidence="4">Homeobox domain-containing protein</fullName>
    </recommendedName>
</protein>
<feature type="region of interest" description="Disordered" evidence="1">
    <location>
        <begin position="68"/>
        <end position="127"/>
    </location>
</feature>
<keyword evidence="3" id="KW-1185">Reference proteome</keyword>
<dbReference type="EMBL" id="JAOTPV010000004">
    <property type="protein sequence ID" value="KAJ4483782.1"/>
    <property type="molecule type" value="Genomic_DNA"/>
</dbReference>
<reference evidence="2" key="1">
    <citation type="submission" date="2022-08" db="EMBL/GenBank/DDBJ databases">
        <title>A Global Phylogenomic Analysis of the Shiitake Genus Lentinula.</title>
        <authorList>
            <consortium name="DOE Joint Genome Institute"/>
            <person name="Sierra-Patev S."/>
            <person name="Min B."/>
            <person name="Naranjo-Ortiz M."/>
            <person name="Looney B."/>
            <person name="Konkel Z."/>
            <person name="Slot J.C."/>
            <person name="Sakamoto Y."/>
            <person name="Steenwyk J.L."/>
            <person name="Rokas A."/>
            <person name="Carro J."/>
            <person name="Camarero S."/>
            <person name="Ferreira P."/>
            <person name="Molpeceres G."/>
            <person name="Ruiz-Duenas F.J."/>
            <person name="Serrano A."/>
            <person name="Henrissat B."/>
            <person name="Drula E."/>
            <person name="Hughes K.W."/>
            <person name="Mata J.L."/>
            <person name="Ishikawa N.K."/>
            <person name="Vargas-Isla R."/>
            <person name="Ushijima S."/>
            <person name="Smith C.A."/>
            <person name="Ahrendt S."/>
            <person name="Andreopoulos W."/>
            <person name="He G."/>
            <person name="Labutti K."/>
            <person name="Lipzen A."/>
            <person name="Ng V."/>
            <person name="Riley R."/>
            <person name="Sandor L."/>
            <person name="Barry K."/>
            <person name="Martinez A.T."/>
            <person name="Xiao Y."/>
            <person name="Gibbons J.G."/>
            <person name="Terashima K."/>
            <person name="Grigoriev I.V."/>
            <person name="Hibbett D.S."/>
        </authorList>
    </citation>
    <scope>NUCLEOTIDE SEQUENCE</scope>
    <source>
        <strain evidence="2">JLM2183</strain>
    </source>
</reference>
<feature type="region of interest" description="Disordered" evidence="1">
    <location>
        <begin position="183"/>
        <end position="221"/>
    </location>
</feature>
<evidence type="ECO:0000313" key="3">
    <source>
        <dbReference type="Proteomes" id="UP001150266"/>
    </source>
</evidence>
<sequence>MSSQVKALYEKRRLPLEGVQLLQDAINNGVTHPKKHERKDLLQRIHALGLTWYTDEKLKTWFNHHRTKKQTTAQEAEATSPADLHKLTIKIPGPGPAFETAAEPSSAMSIDTPLPGGSATHSKSRSKKARLINYPSIKLSAVPQLVVLADTTQEPSDRLIETWATLLKASPYDVDRWVKDHKAQDADQVDGASGTAPAAMSGSSEPTRASEQAGESDSENERSIIGFSLPLSQLEQMSGNALSSRPVVQIPPRDQLLLAIHNGLSSTSNDSSLPETASQFQSLFTPYGDMIDRFVEDIQTGKLENMGWKFNRNLVQA</sequence>
<accession>A0A9W9DS21</accession>
<comment type="caution">
    <text evidence="2">The sequence shown here is derived from an EMBL/GenBank/DDBJ whole genome shotgun (WGS) entry which is preliminary data.</text>
</comment>
<proteinExistence type="predicted"/>
<evidence type="ECO:0000313" key="2">
    <source>
        <dbReference type="EMBL" id="KAJ4483782.1"/>
    </source>
</evidence>
<gene>
    <name evidence="2" type="ORF">J3R30DRAFT_3698702</name>
</gene>
<dbReference type="AlphaFoldDB" id="A0A9W9DS21"/>
<feature type="compositionally biased region" description="Polar residues" evidence="1">
    <location>
        <begin position="201"/>
        <end position="215"/>
    </location>
</feature>